<dbReference type="InterPro" id="IPR006680">
    <property type="entry name" value="Amidohydro-rel"/>
</dbReference>
<dbReference type="PANTHER" id="PTHR43794">
    <property type="entry name" value="AMINOHYDROLASE SSNA-RELATED"/>
    <property type="match status" value="1"/>
</dbReference>
<dbReference type="HAMAP" id="MF_01281">
    <property type="entry name" value="MTA_SAH_deamin"/>
    <property type="match status" value="1"/>
</dbReference>
<organism evidence="6 7">
    <name type="scientific">Anaerococcus octavius</name>
    <dbReference type="NCBI Taxonomy" id="54007"/>
    <lineage>
        <taxon>Bacteria</taxon>
        <taxon>Bacillati</taxon>
        <taxon>Bacillota</taxon>
        <taxon>Tissierellia</taxon>
        <taxon>Tissierellales</taxon>
        <taxon>Peptoniphilaceae</taxon>
        <taxon>Anaerococcus</taxon>
    </lineage>
</organism>
<dbReference type="CDD" id="cd01298">
    <property type="entry name" value="ATZ_TRZ_like"/>
    <property type="match status" value="1"/>
</dbReference>
<feature type="binding site" evidence="4">
    <location>
        <position position="62"/>
    </location>
    <ligand>
        <name>Zn(2+)</name>
        <dbReference type="ChEBI" id="CHEBI:29105"/>
    </ligand>
</feature>
<feature type="domain" description="Amidohydrolase-related" evidence="5">
    <location>
        <begin position="52"/>
        <end position="393"/>
    </location>
</feature>
<comment type="cofactor">
    <cofactor evidence="4">
        <name>Zn(2+)</name>
        <dbReference type="ChEBI" id="CHEBI:29105"/>
    </cofactor>
    <text evidence="4">Binds 1 zinc ion per subunit.</text>
</comment>
<evidence type="ECO:0000256" key="1">
    <source>
        <dbReference type="ARBA" id="ARBA00022723"/>
    </source>
</evidence>
<comment type="caution">
    <text evidence="4">Lacks conserved residue(s) required for the propagation of feature annotation.</text>
</comment>
<dbReference type="InterPro" id="IPR011059">
    <property type="entry name" value="Metal-dep_hydrolase_composite"/>
</dbReference>
<dbReference type="GO" id="GO:0046872">
    <property type="term" value="F:metal ion binding"/>
    <property type="evidence" value="ECO:0007669"/>
    <property type="project" value="UniProtKB-KW"/>
</dbReference>
<sequence length="420" mass="47449">MNILIKNTNVLSMVDDRIKKDNIYIVDGKISKIGKLEGFKSDRIIDGANHITMPAFINAHTHVAMSFFRNYGDDNELFTWLNDYIFPVEEKLTEEIVYYASLLSFAEMIKTGTSTFADMYFFEDQTIRALEKAKLRGQIARGLTSPDSDNFMIKECINLYEKYNGLNNRLEIAMGPHAVYTTDKDYLKKISEFAKEKNIPIHIHLSETKFENEECQKKYNQSPTEVFNECHIFDNRTIAAHGVYLSDNDIEILKEKNVSIVHNPSSNLKLSSGICDVSRLLGNGVNVALGTDSASSNNKQSMLKEIEIASLISKLKAADNLKAYEVLKMATINGAKALGIDDKVGTIEEGKCADLIMIDIDNINHTPENNLLASLCYSTYENDISYVFIDGDLLYENGKYTYLDIEDIKDHAKKLSEDLL</sequence>
<evidence type="ECO:0000313" key="6">
    <source>
        <dbReference type="EMBL" id="PKZ16989.1"/>
    </source>
</evidence>
<dbReference type="EMBL" id="PKGS01000002">
    <property type="protein sequence ID" value="PKZ16989.1"/>
    <property type="molecule type" value="Genomic_DNA"/>
</dbReference>
<dbReference type="EC" id="3.5.4.28" evidence="4"/>
<feature type="binding site" evidence="4">
    <location>
        <position position="141"/>
    </location>
    <ligand>
        <name>substrate</name>
    </ligand>
</feature>
<dbReference type="Gene3D" id="3.20.20.140">
    <property type="entry name" value="Metal-dependent hydrolases"/>
    <property type="match status" value="1"/>
</dbReference>
<dbReference type="Pfam" id="PF01979">
    <property type="entry name" value="Amidohydro_1"/>
    <property type="match status" value="1"/>
</dbReference>
<dbReference type="SUPFAM" id="SSF51556">
    <property type="entry name" value="Metallo-dependent hydrolases"/>
    <property type="match status" value="1"/>
</dbReference>
<dbReference type="EC" id="3.5.4.31" evidence="4"/>
<feature type="binding site" evidence="4">
    <location>
        <position position="177"/>
    </location>
    <ligand>
        <name>substrate</name>
    </ligand>
</feature>
<keyword evidence="3 4" id="KW-0862">Zinc</keyword>
<dbReference type="Gene3D" id="2.30.40.10">
    <property type="entry name" value="Urease, subunit C, domain 1"/>
    <property type="match status" value="1"/>
</dbReference>
<comment type="catalytic activity">
    <reaction evidence="4">
        <text>S-adenosyl-L-homocysteine + H2O + H(+) = S-inosyl-L-homocysteine + NH4(+)</text>
        <dbReference type="Rhea" id="RHEA:20716"/>
        <dbReference type="ChEBI" id="CHEBI:15377"/>
        <dbReference type="ChEBI" id="CHEBI:15378"/>
        <dbReference type="ChEBI" id="CHEBI:28938"/>
        <dbReference type="ChEBI" id="CHEBI:57856"/>
        <dbReference type="ChEBI" id="CHEBI:57985"/>
        <dbReference type="EC" id="3.5.4.28"/>
    </reaction>
</comment>
<dbReference type="SUPFAM" id="SSF51338">
    <property type="entry name" value="Composite domain of metallo-dependent hydrolases"/>
    <property type="match status" value="1"/>
</dbReference>
<dbReference type="InterPro" id="IPR050287">
    <property type="entry name" value="MTA/SAH_deaminase"/>
</dbReference>
<evidence type="ECO:0000313" key="7">
    <source>
        <dbReference type="Proteomes" id="UP000234335"/>
    </source>
</evidence>
<evidence type="ECO:0000256" key="2">
    <source>
        <dbReference type="ARBA" id="ARBA00022801"/>
    </source>
</evidence>
<dbReference type="FunFam" id="3.20.20.140:FF:000014">
    <property type="entry name" value="5-methylthioadenosine/S-adenosylhomocysteine deaminase"/>
    <property type="match status" value="1"/>
</dbReference>
<comment type="similarity">
    <text evidence="4">Belongs to the metallo-dependent hydrolases superfamily. MTA/SAH deaminase family.</text>
</comment>
<comment type="catalytic activity">
    <reaction evidence="4">
        <text>S-methyl-5'-thioadenosine + H2O + H(+) = S-methyl-5'-thioinosine + NH4(+)</text>
        <dbReference type="Rhea" id="RHEA:25025"/>
        <dbReference type="ChEBI" id="CHEBI:15377"/>
        <dbReference type="ChEBI" id="CHEBI:15378"/>
        <dbReference type="ChEBI" id="CHEBI:17509"/>
        <dbReference type="ChEBI" id="CHEBI:28938"/>
        <dbReference type="ChEBI" id="CHEBI:48595"/>
        <dbReference type="EC" id="3.5.4.31"/>
    </reaction>
</comment>
<dbReference type="GO" id="GO:0090614">
    <property type="term" value="F:5'-methylthioadenosine deaminase activity"/>
    <property type="evidence" value="ECO:0007669"/>
    <property type="project" value="UniProtKB-UniRule"/>
</dbReference>
<feature type="binding site" evidence="4">
    <location>
        <position position="207"/>
    </location>
    <ligand>
        <name>substrate</name>
    </ligand>
</feature>
<feature type="binding site" evidence="4">
    <location>
        <position position="204"/>
    </location>
    <ligand>
        <name>Zn(2+)</name>
        <dbReference type="ChEBI" id="CHEBI:29105"/>
    </ligand>
</feature>
<comment type="caution">
    <text evidence="6">The sequence shown here is derived from an EMBL/GenBank/DDBJ whole genome shotgun (WGS) entry which is preliminary data.</text>
</comment>
<evidence type="ECO:0000259" key="5">
    <source>
        <dbReference type="Pfam" id="PF01979"/>
    </source>
</evidence>
<accession>A0A2I1MA88</accession>
<dbReference type="PANTHER" id="PTHR43794:SF11">
    <property type="entry name" value="AMIDOHYDROLASE-RELATED DOMAIN-CONTAINING PROTEIN"/>
    <property type="match status" value="1"/>
</dbReference>
<comment type="function">
    <text evidence="4">Catalyzes the deamination of 5-methylthioadenosine and S-adenosyl-L-homocysteine into 5-methylthioinosine and S-inosyl-L-homocysteine, respectively. Is also able to deaminate adenosine.</text>
</comment>
<feature type="binding site" evidence="4">
    <location>
        <position position="292"/>
    </location>
    <ligand>
        <name>substrate</name>
    </ligand>
</feature>
<protein>
    <recommendedName>
        <fullName evidence="4">5-methylthioadenosine/S-adenosylhomocysteine deaminase</fullName>
        <shortName evidence="4">MTA/SAH deaminase</shortName>
        <ecNumber evidence="4">3.5.4.28</ecNumber>
        <ecNumber evidence="4">3.5.4.31</ecNumber>
    </recommendedName>
</protein>
<keyword evidence="2 4" id="KW-0378">Hydrolase</keyword>
<dbReference type="InterPro" id="IPR032466">
    <property type="entry name" value="Metal_Hydrolase"/>
</dbReference>
<keyword evidence="7" id="KW-1185">Reference proteome</keyword>
<reference evidence="6 7" key="1">
    <citation type="submission" date="2017-12" db="EMBL/GenBank/DDBJ databases">
        <title>Phylogenetic diversity of female urinary microbiome.</title>
        <authorList>
            <person name="Thomas-White K."/>
            <person name="Wolfe A.J."/>
        </authorList>
    </citation>
    <scope>NUCLEOTIDE SEQUENCE [LARGE SCALE GENOMIC DNA]</scope>
    <source>
        <strain evidence="6 7">UMB0119</strain>
    </source>
</reference>
<feature type="binding site" evidence="4">
    <location>
        <position position="89"/>
    </location>
    <ligand>
        <name>substrate</name>
    </ligand>
</feature>
<proteinExistence type="inferred from homology"/>
<dbReference type="AlphaFoldDB" id="A0A2I1MA88"/>
<gene>
    <name evidence="4" type="primary">mtaD</name>
    <name evidence="6" type="ORF">CYJ34_04150</name>
</gene>
<name>A0A2I1MA88_9FIRM</name>
<evidence type="ECO:0000256" key="4">
    <source>
        <dbReference type="HAMAP-Rule" id="MF_01281"/>
    </source>
</evidence>
<feature type="binding site" evidence="4">
    <location>
        <position position="292"/>
    </location>
    <ligand>
        <name>Zn(2+)</name>
        <dbReference type="ChEBI" id="CHEBI:29105"/>
    </ligand>
</feature>
<dbReference type="GO" id="GO:0050270">
    <property type="term" value="F:S-adenosylhomocysteine deaminase activity"/>
    <property type="evidence" value="ECO:0007669"/>
    <property type="project" value="UniProtKB-UniRule"/>
</dbReference>
<keyword evidence="1 4" id="KW-0479">Metal-binding</keyword>
<dbReference type="Proteomes" id="UP000234335">
    <property type="component" value="Unassembled WGS sequence"/>
</dbReference>
<dbReference type="InterPro" id="IPR023512">
    <property type="entry name" value="Deaminase_MtaD/DadD"/>
</dbReference>
<feature type="binding site" evidence="4">
    <location>
        <position position="60"/>
    </location>
    <ligand>
        <name>Zn(2+)</name>
        <dbReference type="ChEBI" id="CHEBI:29105"/>
    </ligand>
</feature>
<evidence type="ECO:0000256" key="3">
    <source>
        <dbReference type="ARBA" id="ARBA00022833"/>
    </source>
</evidence>